<organism evidence="1 2">
    <name type="scientific">Portunus trituberculatus</name>
    <name type="common">Swimming crab</name>
    <name type="synonym">Neptunus trituberculatus</name>
    <dbReference type="NCBI Taxonomy" id="210409"/>
    <lineage>
        <taxon>Eukaryota</taxon>
        <taxon>Metazoa</taxon>
        <taxon>Ecdysozoa</taxon>
        <taxon>Arthropoda</taxon>
        <taxon>Crustacea</taxon>
        <taxon>Multicrustacea</taxon>
        <taxon>Malacostraca</taxon>
        <taxon>Eumalacostraca</taxon>
        <taxon>Eucarida</taxon>
        <taxon>Decapoda</taxon>
        <taxon>Pleocyemata</taxon>
        <taxon>Brachyura</taxon>
        <taxon>Eubrachyura</taxon>
        <taxon>Portunoidea</taxon>
        <taxon>Portunidae</taxon>
        <taxon>Portuninae</taxon>
        <taxon>Portunus</taxon>
    </lineage>
</organism>
<protein>
    <submittedName>
        <fullName evidence="1">Uncharacterized protein</fullName>
    </submittedName>
</protein>
<proteinExistence type="predicted"/>
<dbReference type="AlphaFoldDB" id="A0A5B7J3K2"/>
<comment type="caution">
    <text evidence="1">The sequence shown here is derived from an EMBL/GenBank/DDBJ whole genome shotgun (WGS) entry which is preliminary data.</text>
</comment>
<dbReference type="Proteomes" id="UP000324222">
    <property type="component" value="Unassembled WGS sequence"/>
</dbReference>
<gene>
    <name evidence="1" type="ORF">E2C01_087520</name>
</gene>
<evidence type="ECO:0000313" key="1">
    <source>
        <dbReference type="EMBL" id="MPC92431.1"/>
    </source>
</evidence>
<evidence type="ECO:0000313" key="2">
    <source>
        <dbReference type="Proteomes" id="UP000324222"/>
    </source>
</evidence>
<keyword evidence="2" id="KW-1185">Reference proteome</keyword>
<reference evidence="1 2" key="1">
    <citation type="submission" date="2019-05" db="EMBL/GenBank/DDBJ databases">
        <title>Another draft genome of Portunus trituberculatus and its Hox gene families provides insights of decapod evolution.</title>
        <authorList>
            <person name="Jeong J.-H."/>
            <person name="Song I."/>
            <person name="Kim S."/>
            <person name="Choi T."/>
            <person name="Kim D."/>
            <person name="Ryu S."/>
            <person name="Kim W."/>
        </authorList>
    </citation>
    <scope>NUCLEOTIDE SEQUENCE [LARGE SCALE GENOMIC DNA]</scope>
    <source>
        <tissue evidence="1">Muscle</tissue>
    </source>
</reference>
<name>A0A5B7J3K2_PORTR</name>
<dbReference type="EMBL" id="VSRR010091272">
    <property type="protein sequence ID" value="MPC92431.1"/>
    <property type="molecule type" value="Genomic_DNA"/>
</dbReference>
<sequence>MPATVPQWAARHLLAAAAPTSRRGRAEGVPRGISKATVFPADLLRSLWGAPNGGNSPRHGATRLPRPISSCIRPIYLPFTLAPEIIELGM</sequence>
<accession>A0A5B7J3K2</accession>